<dbReference type="AlphaFoldDB" id="A0A8J2KBR6"/>
<accession>A0A8J2KBR6</accession>
<reference evidence="1" key="1">
    <citation type="submission" date="2021-06" db="EMBL/GenBank/DDBJ databases">
        <authorList>
            <person name="Hodson N. C."/>
            <person name="Mongue J. A."/>
            <person name="Jaron S. K."/>
        </authorList>
    </citation>
    <scope>NUCLEOTIDE SEQUENCE</scope>
</reference>
<evidence type="ECO:0000313" key="1">
    <source>
        <dbReference type="EMBL" id="CAG7785362.1"/>
    </source>
</evidence>
<proteinExistence type="predicted"/>
<organism evidence="1 2">
    <name type="scientific">Allacma fusca</name>
    <dbReference type="NCBI Taxonomy" id="39272"/>
    <lineage>
        <taxon>Eukaryota</taxon>
        <taxon>Metazoa</taxon>
        <taxon>Ecdysozoa</taxon>
        <taxon>Arthropoda</taxon>
        <taxon>Hexapoda</taxon>
        <taxon>Collembola</taxon>
        <taxon>Symphypleona</taxon>
        <taxon>Sminthuridae</taxon>
        <taxon>Allacma</taxon>
    </lineage>
</organism>
<evidence type="ECO:0000313" key="2">
    <source>
        <dbReference type="Proteomes" id="UP000708208"/>
    </source>
</evidence>
<comment type="caution">
    <text evidence="1">The sequence shown here is derived from an EMBL/GenBank/DDBJ whole genome shotgun (WGS) entry which is preliminary data.</text>
</comment>
<dbReference type="Proteomes" id="UP000708208">
    <property type="component" value="Unassembled WGS sequence"/>
</dbReference>
<sequence length="89" mass="10111">MKLSWKKKIGSEFAWKWRNHIISVIVPYITWTGGGDEGCETASDSPKNNNISTTVNCIHTYTRGSPHTAVTTYFNLSQVLVIKVNIMHW</sequence>
<dbReference type="EMBL" id="CAJVCH010294985">
    <property type="protein sequence ID" value="CAG7785362.1"/>
    <property type="molecule type" value="Genomic_DNA"/>
</dbReference>
<keyword evidence="2" id="KW-1185">Reference proteome</keyword>
<gene>
    <name evidence="1" type="ORF">AFUS01_LOCUS23991</name>
</gene>
<name>A0A8J2KBR6_9HEXA</name>
<protein>
    <submittedName>
        <fullName evidence="1">Uncharacterized protein</fullName>
    </submittedName>
</protein>